<dbReference type="Proteomes" id="UP000219602">
    <property type="component" value="Chromosome 13"/>
</dbReference>
<protein>
    <submittedName>
        <fullName evidence="1">Uncharacterized protein</fullName>
    </submittedName>
</protein>
<name>A0A2H3FV43_FUSOX</name>
<evidence type="ECO:0000313" key="1">
    <source>
        <dbReference type="EMBL" id="PCD23165.1"/>
    </source>
</evidence>
<accession>A0A2H3FV43</accession>
<dbReference type="AlphaFoldDB" id="A0A2H3FV43"/>
<comment type="caution">
    <text evidence="1">The sequence shown here is derived from an EMBL/GenBank/DDBJ whole genome shotgun (WGS) entry which is preliminary data.</text>
</comment>
<gene>
    <name evidence="1" type="ORF">AU210_014688</name>
</gene>
<evidence type="ECO:0000313" key="2">
    <source>
        <dbReference type="Proteomes" id="UP000219602"/>
    </source>
</evidence>
<proteinExistence type="predicted"/>
<dbReference type="EMBL" id="MABQ02000011">
    <property type="protein sequence ID" value="PCD23165.1"/>
    <property type="molecule type" value="Genomic_DNA"/>
</dbReference>
<organism evidence="1 2">
    <name type="scientific">Fusarium oxysporum f. sp. radicis-cucumerinum</name>
    <dbReference type="NCBI Taxonomy" id="327505"/>
    <lineage>
        <taxon>Eukaryota</taxon>
        <taxon>Fungi</taxon>
        <taxon>Dikarya</taxon>
        <taxon>Ascomycota</taxon>
        <taxon>Pezizomycotina</taxon>
        <taxon>Sordariomycetes</taxon>
        <taxon>Hypocreomycetidae</taxon>
        <taxon>Hypocreales</taxon>
        <taxon>Nectriaceae</taxon>
        <taxon>Fusarium</taxon>
        <taxon>Fusarium oxysporum species complex</taxon>
    </lineage>
</organism>
<reference evidence="1 2" key="1">
    <citation type="journal article" date="2016" name="Environ. Microbiol.">
        <title>Effector profiles distinguish formae speciales of Fusarium oxysporum.</title>
        <authorList>
            <person name="van Dam P."/>
            <person name="Fokkens L."/>
            <person name="Schmidt S.M."/>
            <person name="Linmans J.H."/>
            <person name="Kistler H.C."/>
            <person name="Ma L.J."/>
            <person name="Rep M."/>
        </authorList>
    </citation>
    <scope>NUCLEOTIDE SEQUENCE [LARGE SCALE GENOMIC DNA]</scope>
    <source>
        <strain evidence="1 2">Forc016</strain>
    </source>
</reference>
<reference evidence="1 2" key="2">
    <citation type="journal article" date="2017" name="Sci. Rep.">
        <title>A mobile pathogenicity chromosome in Fusarium oxysporum for infection of multiple cucurbit species.</title>
        <authorList>
            <person name="van Dam P."/>
            <person name="Fokkens L."/>
            <person name="Ayukawa Y."/>
            <person name="van der Gragt M."/>
            <person name="Ter Horst A."/>
            <person name="Brankovics B."/>
            <person name="Houterman P.M."/>
            <person name="Arie T."/>
            <person name="Rep M."/>
        </authorList>
    </citation>
    <scope>NUCLEOTIDE SEQUENCE [LARGE SCALE GENOMIC DNA]</scope>
    <source>
        <strain evidence="1 2">Forc016</strain>
    </source>
</reference>
<sequence>MLVPSPPDNKIRCVQNITVKIEPPAMELYDLLVFPTDDSTWHTYVVNPDQFPPSLWELPSVHIVGFLSDRNCVVVVASCIHQRFYDAYVQHLSPEEPAGEDIFTDVLKPTTSEIAKYGLEAAKEKTRSDVLRRAVRGVTCPGGLALYRYYKAIIHNDYNLLPIEWALLGYDLRLSKPEVRNKFTLLSILLELHFVQDLNSDAVSQVLESKRQDGWGEYLATKESLAIAKVIENANDEMHELFLVRGLLEFAGHQTSVCYYQYGQERTIDDSCLILGRALRCVLDPKHESKSEKKSKTTRRMRIPRPLGAQDVLERLTRSGYSTTHISELCANLTIFLPIGVPVPYRETLPATLVNRLRRGVVLDAIREISDIYVLYFRQLEKKENDTMLFLLYLANNELESKVTSTWMTSTEGQSMYDQTLTRMREQAQSLEQFTLCVHTLLAYSYLLDSPEPALGPIYSCNLYDFSYLLYGDKQVNRRGVLEIVASYARKALTSLPAGAAQTVMPNIRPSSVHWCDGFVERYCQHRSTAAMTHDQAYRQTCRSLAIISPFLWQHAKIGS</sequence>